<dbReference type="PANTHER" id="PTHR11265">
    <property type="entry name" value="S-ADENOSYL-METHYLTRANSFERASE MRAW"/>
    <property type="match status" value="1"/>
</dbReference>
<dbReference type="GO" id="GO:0005737">
    <property type="term" value="C:cytoplasm"/>
    <property type="evidence" value="ECO:0007669"/>
    <property type="project" value="UniProtKB-SubCell"/>
</dbReference>
<evidence type="ECO:0000256" key="7">
    <source>
        <dbReference type="HAMAP-Rule" id="MF_01007"/>
    </source>
</evidence>
<dbReference type="Pfam" id="PF01795">
    <property type="entry name" value="Methyltransf_5"/>
    <property type="match status" value="1"/>
</dbReference>
<evidence type="ECO:0000313" key="9">
    <source>
        <dbReference type="Proteomes" id="UP000516320"/>
    </source>
</evidence>
<keyword evidence="5 7" id="KW-0808">Transferase</keyword>
<accession>A0A7H0SPU1</accession>
<keyword evidence="2 7" id="KW-0963">Cytoplasm</keyword>
<gene>
    <name evidence="7 8" type="primary">rsmH</name>
    <name evidence="8" type="ORF">GP475_07875</name>
</gene>
<dbReference type="SUPFAM" id="SSF81799">
    <property type="entry name" value="Putative methyltransferase TM0872, insert domain"/>
    <property type="match status" value="1"/>
</dbReference>
<dbReference type="Proteomes" id="UP000516320">
    <property type="component" value="Chromosome"/>
</dbReference>
<dbReference type="PANTHER" id="PTHR11265:SF0">
    <property type="entry name" value="12S RRNA N4-METHYLCYTIDINE METHYLTRANSFERASE"/>
    <property type="match status" value="1"/>
</dbReference>
<keyword evidence="6 7" id="KW-0949">S-adenosyl-L-methionine</keyword>
<dbReference type="EMBL" id="CP046884">
    <property type="protein sequence ID" value="QNQ90566.1"/>
    <property type="molecule type" value="Genomic_DNA"/>
</dbReference>
<dbReference type="EC" id="2.1.1.199" evidence="7"/>
<feature type="binding site" evidence="7">
    <location>
        <begin position="46"/>
        <end position="48"/>
    </location>
    <ligand>
        <name>S-adenosyl-L-methionine</name>
        <dbReference type="ChEBI" id="CHEBI:59789"/>
    </ligand>
</feature>
<feature type="binding site" evidence="7">
    <location>
        <position position="65"/>
    </location>
    <ligand>
        <name>S-adenosyl-L-methionine</name>
        <dbReference type="ChEBI" id="CHEBI:59789"/>
    </ligand>
</feature>
<dbReference type="Gene3D" id="3.40.50.150">
    <property type="entry name" value="Vaccinia Virus protein VP39"/>
    <property type="match status" value="1"/>
</dbReference>
<dbReference type="HAMAP" id="MF_01007">
    <property type="entry name" value="16SrRNA_methyltr_H"/>
    <property type="match status" value="1"/>
</dbReference>
<feature type="binding site" evidence="7">
    <location>
        <position position="126"/>
    </location>
    <ligand>
        <name>S-adenosyl-L-methionine</name>
        <dbReference type="ChEBI" id="CHEBI:59789"/>
    </ligand>
</feature>
<dbReference type="GO" id="GO:0070475">
    <property type="term" value="P:rRNA base methylation"/>
    <property type="evidence" value="ECO:0007669"/>
    <property type="project" value="UniProtKB-UniRule"/>
</dbReference>
<dbReference type="AlphaFoldDB" id="A0A7H0SPU1"/>
<keyword evidence="3 7" id="KW-0698">rRNA processing</keyword>
<feature type="binding site" evidence="7">
    <location>
        <position position="92"/>
    </location>
    <ligand>
        <name>S-adenosyl-L-methionine</name>
        <dbReference type="ChEBI" id="CHEBI:59789"/>
    </ligand>
</feature>
<evidence type="ECO:0000256" key="5">
    <source>
        <dbReference type="ARBA" id="ARBA00022679"/>
    </source>
</evidence>
<keyword evidence="4 7" id="KW-0489">Methyltransferase</keyword>
<comment type="function">
    <text evidence="7">Specifically methylates the N4 position of cytidine in position 1402 (C1402) of 16S rRNA.</text>
</comment>
<dbReference type="SUPFAM" id="SSF53335">
    <property type="entry name" value="S-adenosyl-L-methionine-dependent methyltransferases"/>
    <property type="match status" value="1"/>
</dbReference>
<protein>
    <recommendedName>
        <fullName evidence="7">Ribosomal RNA small subunit methyltransferase H</fullName>
        <ecNumber evidence="7">2.1.1.199</ecNumber>
    </recommendedName>
    <alternativeName>
        <fullName evidence="7">16S rRNA m(4)C1402 methyltransferase</fullName>
    </alternativeName>
    <alternativeName>
        <fullName evidence="7">rRNA (cytosine-N(4)-)-methyltransferase RsmH</fullName>
    </alternativeName>
</protein>
<keyword evidence="9" id="KW-1185">Reference proteome</keyword>
<sequence length="336" mass="36801">MALEDHTTTDYGHVPVLKDRVTELLSPAITRAGDKAAIVDCTLGAGGHSENFLRRFPHAIVVGVDRDPSALSQATDRLQPYRDRFFPVHARFDDLAEAIQDDSHLHEICASGIHAALFDLGVSSMQLDQLDRGFAYRADAPLDMRMDPSSGITAADVLNTYAHGDLARIFKTYGEERFAGKIASAIVREREKAPFESSARLVELLYATIPAATRRSGGHPAKRTFQALRVEVNQELDSLTRVIPVMADLLAPGGRMVFMSYQSLEDRIVKRSFSELTASATPPGLPMDLPGTAPQFRLLTRGSEKASPQEIADNSRAAPVRVRAIEKTSTEYGGQR</sequence>
<evidence type="ECO:0000256" key="1">
    <source>
        <dbReference type="ARBA" id="ARBA00010396"/>
    </source>
</evidence>
<evidence type="ECO:0000256" key="6">
    <source>
        <dbReference type="ARBA" id="ARBA00022691"/>
    </source>
</evidence>
<dbReference type="PIRSF" id="PIRSF004486">
    <property type="entry name" value="MraW"/>
    <property type="match status" value="1"/>
</dbReference>
<comment type="similarity">
    <text evidence="1 7">Belongs to the methyltransferase superfamily. RsmH family.</text>
</comment>
<comment type="subcellular location">
    <subcellularLocation>
        <location evidence="7">Cytoplasm</location>
    </subcellularLocation>
</comment>
<evidence type="ECO:0000256" key="3">
    <source>
        <dbReference type="ARBA" id="ARBA00022552"/>
    </source>
</evidence>
<name>A0A7H0SPU1_9CORY</name>
<dbReference type="FunFam" id="1.10.150.170:FF:000001">
    <property type="entry name" value="Ribosomal RNA small subunit methyltransferase H"/>
    <property type="match status" value="1"/>
</dbReference>
<evidence type="ECO:0000256" key="2">
    <source>
        <dbReference type="ARBA" id="ARBA00022490"/>
    </source>
</evidence>
<organism evidence="8 9">
    <name type="scientific">Corynebacterium poyangense</name>
    <dbReference type="NCBI Taxonomy" id="2684405"/>
    <lineage>
        <taxon>Bacteria</taxon>
        <taxon>Bacillati</taxon>
        <taxon>Actinomycetota</taxon>
        <taxon>Actinomycetes</taxon>
        <taxon>Mycobacteriales</taxon>
        <taxon>Corynebacteriaceae</taxon>
        <taxon>Corynebacterium</taxon>
    </lineage>
</organism>
<evidence type="ECO:0000256" key="4">
    <source>
        <dbReference type="ARBA" id="ARBA00022603"/>
    </source>
</evidence>
<dbReference type="NCBIfam" id="TIGR00006">
    <property type="entry name" value="16S rRNA (cytosine(1402)-N(4))-methyltransferase RsmH"/>
    <property type="match status" value="1"/>
</dbReference>
<dbReference type="Gene3D" id="1.10.150.170">
    <property type="entry name" value="Putative methyltransferase TM0872, insert domain"/>
    <property type="match status" value="1"/>
</dbReference>
<dbReference type="GO" id="GO:0071424">
    <property type="term" value="F:rRNA (cytosine-N4-)-methyltransferase activity"/>
    <property type="evidence" value="ECO:0007669"/>
    <property type="project" value="UniProtKB-UniRule"/>
</dbReference>
<reference evidence="8 9" key="1">
    <citation type="submission" date="2019-12" db="EMBL/GenBank/DDBJ databases">
        <title>Corynebacterium sp. nov., isolated from feces of the Anser Albifrons in China.</title>
        <authorList>
            <person name="Liu Q."/>
        </authorList>
    </citation>
    <scope>NUCLEOTIDE SEQUENCE [LARGE SCALE GENOMIC DNA]</scope>
    <source>
        <strain evidence="8 9">4H37-19</strain>
    </source>
</reference>
<dbReference type="InterPro" id="IPR002903">
    <property type="entry name" value="RsmH"/>
</dbReference>
<comment type="catalytic activity">
    <reaction evidence="7">
        <text>cytidine(1402) in 16S rRNA + S-adenosyl-L-methionine = N(4)-methylcytidine(1402) in 16S rRNA + S-adenosyl-L-homocysteine + H(+)</text>
        <dbReference type="Rhea" id="RHEA:42928"/>
        <dbReference type="Rhea" id="RHEA-COMP:10286"/>
        <dbReference type="Rhea" id="RHEA-COMP:10287"/>
        <dbReference type="ChEBI" id="CHEBI:15378"/>
        <dbReference type="ChEBI" id="CHEBI:57856"/>
        <dbReference type="ChEBI" id="CHEBI:59789"/>
        <dbReference type="ChEBI" id="CHEBI:74506"/>
        <dbReference type="ChEBI" id="CHEBI:82748"/>
        <dbReference type="EC" id="2.1.1.199"/>
    </reaction>
</comment>
<evidence type="ECO:0000313" key="8">
    <source>
        <dbReference type="EMBL" id="QNQ90566.1"/>
    </source>
</evidence>
<dbReference type="InterPro" id="IPR029063">
    <property type="entry name" value="SAM-dependent_MTases_sf"/>
</dbReference>
<feature type="binding site" evidence="7">
    <location>
        <position position="119"/>
    </location>
    <ligand>
        <name>S-adenosyl-L-methionine</name>
        <dbReference type="ChEBI" id="CHEBI:59789"/>
    </ligand>
</feature>
<dbReference type="KEGG" id="cpoy:GP475_07875"/>
<dbReference type="InterPro" id="IPR023397">
    <property type="entry name" value="SAM-dep_MeTrfase_MraW_recog"/>
</dbReference>
<proteinExistence type="inferred from homology"/>